<sequence length="516" mass="58790">GENLSRKEIREQTRAQEKQPEPDETQSPIKLSTSVILAAEGQPTTNQPASYTGTTQPAIGEASGTSNTNEPKQTPNPEKFSTTSSQSQKIKCVISSCFCLVANSGDDYCEQHKNLAAQIPHYELAKAGASFDPTKNIFTSPTPQYVIINEPTSAEKQARRDERSQKAWKISQEEPKITKRKTNTDYTQEPQNLPPKPTTKKKTEPKINQIPKQKKTFLEKTKSFFVNETTAKVANAGGLYAGVACVVGFFKIKGAIALGTVGIKATHDSRTQEQVENLQNFAREKSQVVREVVENNYAGTAAALTPGKEYIRLSFAIFRAKKAGKDISELLAQRQKLISQRPTAKSREEINRDYYQKNRENLREEVRRKKQEKQEQEQERREREINELATKFYQANSIKVLASFKEYTELKKAREKFHQEQAIELAKFHEERGKKEKSKPEEREEVESDCGNCGEYKKVSVDSVKRVNSSHLKNEKDFTPKIEPKINQVLELIQQEKRERILLRYEISESIKELKE</sequence>
<dbReference type="AlphaFoldDB" id="A0A9N9INV1"/>
<protein>
    <submittedName>
        <fullName evidence="2">5302_t:CDS:1</fullName>
    </submittedName>
</protein>
<feature type="compositionally biased region" description="Basic and acidic residues" evidence="1">
    <location>
        <begin position="1"/>
        <end position="21"/>
    </location>
</feature>
<feature type="compositionally biased region" description="Polar residues" evidence="1">
    <location>
        <begin position="42"/>
        <end position="85"/>
    </location>
</feature>
<feature type="compositionally biased region" description="Polar residues" evidence="1">
    <location>
        <begin position="25"/>
        <end position="35"/>
    </location>
</feature>
<feature type="non-terminal residue" evidence="2">
    <location>
        <position position="516"/>
    </location>
</feature>
<feature type="compositionally biased region" description="Basic and acidic residues" evidence="1">
    <location>
        <begin position="156"/>
        <end position="177"/>
    </location>
</feature>
<feature type="region of interest" description="Disordered" evidence="1">
    <location>
        <begin position="361"/>
        <end position="382"/>
    </location>
</feature>
<comment type="caution">
    <text evidence="2">The sequence shown here is derived from an EMBL/GenBank/DDBJ whole genome shotgun (WGS) entry which is preliminary data.</text>
</comment>
<evidence type="ECO:0000313" key="2">
    <source>
        <dbReference type="EMBL" id="CAG8742472.1"/>
    </source>
</evidence>
<gene>
    <name evidence="2" type="ORF">RFULGI_LOCUS12981</name>
</gene>
<name>A0A9N9INV1_9GLOM</name>
<dbReference type="Proteomes" id="UP000789396">
    <property type="component" value="Unassembled WGS sequence"/>
</dbReference>
<dbReference type="EMBL" id="CAJVPZ010032696">
    <property type="protein sequence ID" value="CAG8742472.1"/>
    <property type="molecule type" value="Genomic_DNA"/>
</dbReference>
<feature type="region of interest" description="Disordered" evidence="1">
    <location>
        <begin position="153"/>
        <end position="206"/>
    </location>
</feature>
<evidence type="ECO:0000256" key="1">
    <source>
        <dbReference type="SAM" id="MobiDB-lite"/>
    </source>
</evidence>
<organism evidence="2 3">
    <name type="scientific">Racocetra fulgida</name>
    <dbReference type="NCBI Taxonomy" id="60492"/>
    <lineage>
        <taxon>Eukaryota</taxon>
        <taxon>Fungi</taxon>
        <taxon>Fungi incertae sedis</taxon>
        <taxon>Mucoromycota</taxon>
        <taxon>Glomeromycotina</taxon>
        <taxon>Glomeromycetes</taxon>
        <taxon>Diversisporales</taxon>
        <taxon>Gigasporaceae</taxon>
        <taxon>Racocetra</taxon>
    </lineage>
</organism>
<reference evidence="2" key="1">
    <citation type="submission" date="2021-06" db="EMBL/GenBank/DDBJ databases">
        <authorList>
            <person name="Kallberg Y."/>
            <person name="Tangrot J."/>
            <person name="Rosling A."/>
        </authorList>
    </citation>
    <scope>NUCLEOTIDE SEQUENCE</scope>
    <source>
        <strain evidence="2">IN212</strain>
    </source>
</reference>
<feature type="region of interest" description="Disordered" evidence="1">
    <location>
        <begin position="1"/>
        <end position="85"/>
    </location>
</feature>
<keyword evidence="3" id="KW-1185">Reference proteome</keyword>
<feature type="non-terminal residue" evidence="2">
    <location>
        <position position="1"/>
    </location>
</feature>
<proteinExistence type="predicted"/>
<accession>A0A9N9INV1</accession>
<evidence type="ECO:0000313" key="3">
    <source>
        <dbReference type="Proteomes" id="UP000789396"/>
    </source>
</evidence>